<dbReference type="SUPFAM" id="SSF48452">
    <property type="entry name" value="TPR-like"/>
    <property type="match status" value="2"/>
</dbReference>
<dbReference type="InterPro" id="IPR027417">
    <property type="entry name" value="P-loop_NTPase"/>
</dbReference>
<dbReference type="Pfam" id="PF00931">
    <property type="entry name" value="NB-ARC"/>
    <property type="match status" value="1"/>
</dbReference>
<dbReference type="Gene3D" id="3.40.50.300">
    <property type="entry name" value="P-loop containing nucleotide triphosphate hydrolases"/>
    <property type="match status" value="1"/>
</dbReference>
<keyword evidence="4" id="KW-1185">Reference proteome</keyword>
<dbReference type="Gene3D" id="1.25.40.10">
    <property type="entry name" value="Tetratricopeptide repeat domain"/>
    <property type="match status" value="2"/>
</dbReference>
<protein>
    <recommendedName>
        <fullName evidence="2">DED domain-containing protein</fullName>
    </recommendedName>
</protein>
<keyword evidence="1" id="KW-0802">TPR repeat</keyword>
<feature type="repeat" description="TPR" evidence="1">
    <location>
        <begin position="723"/>
        <end position="756"/>
    </location>
</feature>
<dbReference type="Gene3D" id="1.10.533.10">
    <property type="entry name" value="Death Domain, Fas"/>
    <property type="match status" value="1"/>
</dbReference>
<dbReference type="SUPFAM" id="SSF47986">
    <property type="entry name" value="DEATH domain"/>
    <property type="match status" value="1"/>
</dbReference>
<dbReference type="InterPro" id="IPR011990">
    <property type="entry name" value="TPR-like_helical_dom_sf"/>
</dbReference>
<proteinExistence type="predicted"/>
<gene>
    <name evidence="3" type="ORF">PLOB_00019245</name>
</gene>
<evidence type="ECO:0000256" key="1">
    <source>
        <dbReference type="PROSITE-ProRule" id="PRU00339"/>
    </source>
</evidence>
<dbReference type="SMART" id="SM00028">
    <property type="entry name" value="TPR"/>
    <property type="match status" value="4"/>
</dbReference>
<dbReference type="CDD" id="cd08336">
    <property type="entry name" value="DED_FADD"/>
    <property type="match status" value="1"/>
</dbReference>
<evidence type="ECO:0000259" key="2">
    <source>
        <dbReference type="PROSITE" id="PS50168"/>
    </source>
</evidence>
<dbReference type="InterPro" id="IPR011029">
    <property type="entry name" value="DEATH-like_dom_sf"/>
</dbReference>
<dbReference type="SUPFAM" id="SSF52540">
    <property type="entry name" value="P-loop containing nucleoside triphosphate hydrolases"/>
    <property type="match status" value="1"/>
</dbReference>
<evidence type="ECO:0000313" key="3">
    <source>
        <dbReference type="EMBL" id="CAH3177345.1"/>
    </source>
</evidence>
<comment type="caution">
    <text evidence="3">The sequence shown here is derived from an EMBL/GenBank/DDBJ whole genome shotgun (WGS) entry which is preliminary data.</text>
</comment>
<sequence length="821" mass="92745">MDMSLPTSFAAFKMNLMSISNQLTIEDLEKMKFFVQGNIPKGKLQFITKPFELFSLMMENDLLSPTNVNRLAKLLESAGRLDLLPLVQHTEAEGTQIFGERPCFAGALPCKPVHFYGRDEHLNEIVHTLSESNGKRLVVITGLPGFGKSCLAQKIGHAMVEKNFQVIFLCLREIRSVWKMCENILMSLRVSVCPSLTRKQSELALYHLRSLTTRTILILDNAEDLLGIPEERDKFNIFVKELASYAVQVKCVITSRQMCSTSCQVPVKLVRLVSLETGAAAKLLQAKVKDNTGLQLGDEEAKTIADLCLNVPLIVHAAAAYIENVGGPQALIEVLRRHFAPLELANKEALSPDLQMKTFLYDCLQQLGPELEKALISLAVFPAAFHREQVSIVFDGQQADLLIQDDILLQLGKKSLIHRDVKTNEYFVHRVIQLCCEEKAKKDENLHVCYNEARDRFVQHYLGLVSELHRNFLCKDVLKETICRYWREEQHIIQAIVWALQGGSSLSTSCVQVLNNAVVFLAKVMKRQDFEDIHHAVIAAFKGDTQVMADCLTCVGIKLIYCCECHRTCSVVSETSYSVLQKALELYRQMNVKDGELLAQCYSKIARCMAKNGTPTKALELSEQALQMREKMREKEPFKYAACCHDRAVVFSLLNSHEEALKLRETALATYAELGEHPFLGTIYNYLGNDCMALGNADRAVEYFTEALRIRTTLLGHFHQETARTWHDLGVALKMKGDYKAAMEKFDSAVTIQEALFDVPHEKLKSLKEKQEISSLLNSPETITQELQMKIEECKNEMAQAKQSTNLRLQHIMEIINNSES</sequence>
<dbReference type="PROSITE" id="PS50168">
    <property type="entry name" value="DED"/>
    <property type="match status" value="1"/>
</dbReference>
<reference evidence="3 4" key="1">
    <citation type="submission" date="2022-05" db="EMBL/GenBank/DDBJ databases">
        <authorList>
            <consortium name="Genoscope - CEA"/>
            <person name="William W."/>
        </authorList>
    </citation>
    <scope>NUCLEOTIDE SEQUENCE [LARGE SCALE GENOMIC DNA]</scope>
</reference>
<dbReference type="SMART" id="SM00031">
    <property type="entry name" value="DED"/>
    <property type="match status" value="1"/>
</dbReference>
<dbReference type="InterPro" id="IPR002182">
    <property type="entry name" value="NB-ARC"/>
</dbReference>
<dbReference type="InterPro" id="IPR001875">
    <property type="entry name" value="DED_dom"/>
</dbReference>
<dbReference type="PANTHER" id="PTHR47691:SF3">
    <property type="entry name" value="HTH-TYPE TRANSCRIPTIONAL REGULATOR RV0890C-RELATED"/>
    <property type="match status" value="1"/>
</dbReference>
<dbReference type="PANTHER" id="PTHR47691">
    <property type="entry name" value="REGULATOR-RELATED"/>
    <property type="match status" value="1"/>
</dbReference>
<feature type="repeat" description="TPR" evidence="1">
    <location>
        <begin position="681"/>
        <end position="714"/>
    </location>
</feature>
<name>A0ABN8RHP1_9CNID</name>
<accession>A0ABN8RHP1</accession>
<feature type="domain" description="DED" evidence="2">
    <location>
        <begin position="11"/>
        <end position="89"/>
    </location>
</feature>
<dbReference type="EMBL" id="CALNXK010000224">
    <property type="protein sequence ID" value="CAH3177345.1"/>
    <property type="molecule type" value="Genomic_DNA"/>
</dbReference>
<dbReference type="Pfam" id="PF13424">
    <property type="entry name" value="TPR_12"/>
    <property type="match status" value="1"/>
</dbReference>
<dbReference type="PROSITE" id="PS50005">
    <property type="entry name" value="TPR"/>
    <property type="match status" value="2"/>
</dbReference>
<evidence type="ECO:0000313" key="4">
    <source>
        <dbReference type="Proteomes" id="UP001159405"/>
    </source>
</evidence>
<dbReference type="Pfam" id="PF01335">
    <property type="entry name" value="DED"/>
    <property type="match status" value="1"/>
</dbReference>
<organism evidence="3 4">
    <name type="scientific">Porites lobata</name>
    <dbReference type="NCBI Taxonomy" id="104759"/>
    <lineage>
        <taxon>Eukaryota</taxon>
        <taxon>Metazoa</taxon>
        <taxon>Cnidaria</taxon>
        <taxon>Anthozoa</taxon>
        <taxon>Hexacorallia</taxon>
        <taxon>Scleractinia</taxon>
        <taxon>Fungiina</taxon>
        <taxon>Poritidae</taxon>
        <taxon>Porites</taxon>
    </lineage>
</organism>
<dbReference type="Proteomes" id="UP001159405">
    <property type="component" value="Unassembled WGS sequence"/>
</dbReference>
<dbReference type="InterPro" id="IPR019734">
    <property type="entry name" value="TPR_rpt"/>
</dbReference>